<accession>A0ABQ9I522</accession>
<sequence length="447" mass="48950">MITIRLEELSVLASTPTREDVPEVQKDDDVLPAVVRLQTSLRHYTRWGNSVHAGRNLTTQPTTHAGDCNAVWVCRASDPAVEKKRSYYNPASASPVLIRNVAVTTDESSRHHSLAPEHCACCDVPASHEYLPIPIVSIARLHNQLQMKCSEIQTVHALIRPHRFRLKARFESVRLQVQQRETDLMFEMEVQNANANATASAVQVRRQANARVLESKCGWLQSRLEPPMSFCRQACSAATPRRRALTAWRLSSVLEAGNRGRSQTPCIADDGCSTCRSRAGPLTDDHATGLCADQGQEAREPRTGLDSLRGRPGFSRVEIVRATPLSAGFLGDLPPPPPSNFGAAPYSPRFALFGSQDLDVKSGPDLFTNSSLTAVVAGSVSVHPVYSEESVPNAMIEVPVGPIVQSASLTLRCSDDRSRRLSSRWSFLALLVALIARRTIAQSPDSH</sequence>
<dbReference type="Proteomes" id="UP001159363">
    <property type="component" value="Chromosome 2"/>
</dbReference>
<protein>
    <submittedName>
        <fullName evidence="1">Uncharacterized protein</fullName>
    </submittedName>
</protein>
<evidence type="ECO:0000313" key="1">
    <source>
        <dbReference type="EMBL" id="KAJ8891748.1"/>
    </source>
</evidence>
<keyword evidence="2" id="KW-1185">Reference proteome</keyword>
<proteinExistence type="predicted"/>
<organism evidence="1 2">
    <name type="scientific">Dryococelus australis</name>
    <dbReference type="NCBI Taxonomy" id="614101"/>
    <lineage>
        <taxon>Eukaryota</taxon>
        <taxon>Metazoa</taxon>
        <taxon>Ecdysozoa</taxon>
        <taxon>Arthropoda</taxon>
        <taxon>Hexapoda</taxon>
        <taxon>Insecta</taxon>
        <taxon>Pterygota</taxon>
        <taxon>Neoptera</taxon>
        <taxon>Polyneoptera</taxon>
        <taxon>Phasmatodea</taxon>
        <taxon>Verophasmatodea</taxon>
        <taxon>Anareolatae</taxon>
        <taxon>Phasmatidae</taxon>
        <taxon>Eurycanthinae</taxon>
        <taxon>Dryococelus</taxon>
    </lineage>
</organism>
<dbReference type="EMBL" id="JARBHB010000002">
    <property type="protein sequence ID" value="KAJ8891748.1"/>
    <property type="molecule type" value="Genomic_DNA"/>
</dbReference>
<reference evidence="1 2" key="1">
    <citation type="submission" date="2023-02" db="EMBL/GenBank/DDBJ databases">
        <title>LHISI_Scaffold_Assembly.</title>
        <authorList>
            <person name="Stuart O.P."/>
            <person name="Cleave R."/>
            <person name="Magrath M.J.L."/>
            <person name="Mikheyev A.S."/>
        </authorList>
    </citation>
    <scope>NUCLEOTIDE SEQUENCE [LARGE SCALE GENOMIC DNA]</scope>
    <source>
        <strain evidence="1">Daus_M_001</strain>
        <tissue evidence="1">Leg muscle</tissue>
    </source>
</reference>
<comment type="caution">
    <text evidence="1">The sequence shown here is derived from an EMBL/GenBank/DDBJ whole genome shotgun (WGS) entry which is preliminary data.</text>
</comment>
<gene>
    <name evidence="1" type="ORF">PR048_004301</name>
</gene>
<name>A0ABQ9I522_9NEOP</name>
<evidence type="ECO:0000313" key="2">
    <source>
        <dbReference type="Proteomes" id="UP001159363"/>
    </source>
</evidence>